<feature type="region of interest" description="Disordered" evidence="1">
    <location>
        <begin position="877"/>
        <end position="1080"/>
    </location>
</feature>
<feature type="compositionally biased region" description="Low complexity" evidence="1">
    <location>
        <begin position="765"/>
        <end position="775"/>
    </location>
</feature>
<feature type="compositionally biased region" description="Basic and acidic residues" evidence="1">
    <location>
        <begin position="1018"/>
        <end position="1034"/>
    </location>
</feature>
<feature type="compositionally biased region" description="Basic and acidic residues" evidence="1">
    <location>
        <begin position="1163"/>
        <end position="1195"/>
    </location>
</feature>
<accession>A0A146MB98</accession>
<name>A0A146MB98_LYGHE</name>
<feature type="compositionally biased region" description="Basic and acidic residues" evidence="1">
    <location>
        <begin position="934"/>
        <end position="964"/>
    </location>
</feature>
<feature type="region of interest" description="Disordered" evidence="1">
    <location>
        <begin position="689"/>
        <end position="812"/>
    </location>
</feature>
<feature type="compositionally biased region" description="Basic and acidic residues" evidence="1">
    <location>
        <begin position="300"/>
        <end position="326"/>
    </location>
</feature>
<feature type="compositionally biased region" description="Low complexity" evidence="1">
    <location>
        <begin position="1062"/>
        <end position="1078"/>
    </location>
</feature>
<feature type="compositionally biased region" description="Polar residues" evidence="1">
    <location>
        <begin position="552"/>
        <end position="580"/>
    </location>
</feature>
<feature type="non-terminal residue" evidence="2">
    <location>
        <position position="1"/>
    </location>
</feature>
<feature type="compositionally biased region" description="Low complexity" evidence="1">
    <location>
        <begin position="41"/>
        <end position="58"/>
    </location>
</feature>
<feature type="compositionally biased region" description="Polar residues" evidence="1">
    <location>
        <begin position="285"/>
        <end position="299"/>
    </location>
</feature>
<feature type="compositionally biased region" description="Polar residues" evidence="1">
    <location>
        <begin position="19"/>
        <end position="32"/>
    </location>
</feature>
<feature type="compositionally biased region" description="Polar residues" evidence="1">
    <location>
        <begin position="995"/>
        <end position="1004"/>
    </location>
</feature>
<feature type="compositionally biased region" description="Basic and acidic residues" evidence="1">
    <location>
        <begin position="1143"/>
        <end position="1153"/>
    </location>
</feature>
<feature type="compositionally biased region" description="Basic and acidic residues" evidence="1">
    <location>
        <begin position="1"/>
        <end position="12"/>
    </location>
</feature>
<feature type="region of interest" description="Disordered" evidence="1">
    <location>
        <begin position="469"/>
        <end position="500"/>
    </location>
</feature>
<protein>
    <submittedName>
        <fullName evidence="2">Uncharacterized protein</fullName>
    </submittedName>
</protein>
<feature type="compositionally biased region" description="Basic and acidic residues" evidence="1">
    <location>
        <begin position="78"/>
        <end position="92"/>
    </location>
</feature>
<feature type="compositionally biased region" description="Polar residues" evidence="1">
    <location>
        <begin position="690"/>
        <end position="712"/>
    </location>
</feature>
<evidence type="ECO:0000256" key="1">
    <source>
        <dbReference type="SAM" id="MobiDB-lite"/>
    </source>
</evidence>
<feature type="region of interest" description="Disordered" evidence="1">
    <location>
        <begin position="245"/>
        <end position="358"/>
    </location>
</feature>
<feature type="region of interest" description="Disordered" evidence="1">
    <location>
        <begin position="517"/>
        <end position="665"/>
    </location>
</feature>
<feature type="compositionally biased region" description="Basic residues" evidence="1">
    <location>
        <begin position="878"/>
        <end position="893"/>
    </location>
</feature>
<feature type="compositionally biased region" description="Polar residues" evidence="1">
    <location>
        <begin position="259"/>
        <end position="271"/>
    </location>
</feature>
<feature type="compositionally biased region" description="Polar residues" evidence="1">
    <location>
        <begin position="1202"/>
        <end position="1213"/>
    </location>
</feature>
<dbReference type="EMBL" id="GDHC01001606">
    <property type="protein sequence ID" value="JAQ17023.1"/>
    <property type="molecule type" value="Transcribed_RNA"/>
</dbReference>
<feature type="region of interest" description="Disordered" evidence="1">
    <location>
        <begin position="1143"/>
        <end position="1282"/>
    </location>
</feature>
<feature type="compositionally biased region" description="Polar residues" evidence="1">
    <location>
        <begin position="109"/>
        <end position="118"/>
    </location>
</feature>
<gene>
    <name evidence="2" type="ORF">g.89279</name>
</gene>
<evidence type="ECO:0000313" key="2">
    <source>
        <dbReference type="EMBL" id="JAQ17023.1"/>
    </source>
</evidence>
<feature type="compositionally biased region" description="Polar residues" evidence="1">
    <location>
        <begin position="343"/>
        <end position="358"/>
    </location>
</feature>
<feature type="compositionally biased region" description="Basic and acidic residues" evidence="1">
    <location>
        <begin position="915"/>
        <end position="924"/>
    </location>
</feature>
<feature type="region of interest" description="Disordered" evidence="1">
    <location>
        <begin position="1095"/>
        <end position="1127"/>
    </location>
</feature>
<proteinExistence type="predicted"/>
<feature type="compositionally biased region" description="Basic and acidic residues" evidence="1">
    <location>
        <begin position="713"/>
        <end position="722"/>
    </location>
</feature>
<feature type="compositionally biased region" description="Basic and acidic residues" evidence="1">
    <location>
        <begin position="475"/>
        <end position="494"/>
    </location>
</feature>
<organism evidence="2">
    <name type="scientific">Lygus hesperus</name>
    <name type="common">Western plant bug</name>
    <dbReference type="NCBI Taxonomy" id="30085"/>
    <lineage>
        <taxon>Eukaryota</taxon>
        <taxon>Metazoa</taxon>
        <taxon>Ecdysozoa</taxon>
        <taxon>Arthropoda</taxon>
        <taxon>Hexapoda</taxon>
        <taxon>Insecta</taxon>
        <taxon>Pterygota</taxon>
        <taxon>Neoptera</taxon>
        <taxon>Paraneoptera</taxon>
        <taxon>Hemiptera</taxon>
        <taxon>Heteroptera</taxon>
        <taxon>Panheteroptera</taxon>
        <taxon>Cimicomorpha</taxon>
        <taxon>Miridae</taxon>
        <taxon>Mirini</taxon>
        <taxon>Lygus</taxon>
    </lineage>
</organism>
<feature type="region of interest" description="Disordered" evidence="1">
    <location>
        <begin position="1"/>
        <end position="141"/>
    </location>
</feature>
<feature type="compositionally biased region" description="Low complexity" evidence="1">
    <location>
        <begin position="794"/>
        <end position="808"/>
    </location>
</feature>
<reference evidence="2" key="1">
    <citation type="journal article" date="2016" name="Gigascience">
        <title>De novo construction of an expanded transcriptome assembly for the western tarnished plant bug, Lygus hesperus.</title>
        <authorList>
            <person name="Tassone E.E."/>
            <person name="Geib S.M."/>
            <person name="Hall B."/>
            <person name="Fabrick J.A."/>
            <person name="Brent C.S."/>
            <person name="Hull J.J."/>
        </authorList>
    </citation>
    <scope>NUCLEOTIDE SEQUENCE</scope>
</reference>
<sequence>LQKYRKDLEKYRPTKKIPSKTNSLEAQNSVQIPNADGGSSGSKSCPGSPVSSPVQVASNASLDRPLSPPLETHNLKPSLKDKASEKTEEKRVSNTPNKAKLDSAKAGQVEQNDGSLSNFAEAASSKTPKHDSEEHKKKERRSKCLALFKEQKLATEAANVEVDKGGASNKHDTLEVGGGSNYCPPTIGMHKLPAIVSSQRTQIKPIIRKPIISKNNTVGETKNINEPSDKESIVEEKLNTKAVVKSRESQVGKEDEVDNQQLQSSQFTKSPKVQLALKRQKRLESPSSTFPEAPNIDNTEPSRVRKDVKKPSKDSSKPKASRKDSTDNVSPVDKASAVGLDTPETSVSADVTPASSSTVAVPKVSSLRFEFASELTEPVPTTETRKQLLRQLNSEITEKKVPTPPNPAQEGVLVPLCIGSDDLIQDKIMNVVEGIVKVKVEMIESVKKKDSSSKLPTAGELDEYFLEIFGNDTPPIEKDDPSARGSTDKSDLEKSLTASDTQACSSNFVVSDTKTVDTGLNEKSESNVQAPQDLNYESGRNAHHGSQEKTDSPTINTSASNGLLRTPVNQSKTGSNNSGASYDVAEVSNESTALGDREPAAVSPAVGSVTPGKTETDKSNTGINTEKEVPDVEDDTFVISSQESDVEVVDVGSSSQKMPQPLPVEMPRPIVSLNCRPMDDDVVVIEPATPGQSCSLNAGSKSNDALQGSTTKRPLDDGSEQPKRKRLCAIPAPKLLPISAPSPRPVSSKPDFHPTLEPPMPLPMLEPQNSITTPKTPTPPTEAPIEQDNEPDESQSSTELPSSTSKTTNNISEQLQIFNQYAGCKRRKRRARLGAFVHDDDDAGSPLVSSDSTVNRRISVIPLEDCREPTQTCSDLRYKKKRRRKAGRKHKSCHSNIGSNGTWADGTSSTSGSKDGMKTHHEEPSAQSIVQQIHHKETSKKYHRHLEERRKEVQVKIIRLDLSRPRNPYPEGNPYQSSREEKRSLSASHEPLQNERGSYSTSSGPKLRLQPGTSRARRKEESLRFHTSLKEAPTHKKPLKGDGCSALPQTTSNRPNRDQDESSTTVESSDSETSSVDVITPTVQSCKKRLFPKSIMTPLSTGGEPRWGSQPMISNMSDPLPSMPKWQPPSIEKIFKVDREEAAWRSRMEDGRRFLGRRLKRFSHAEPIDSKDRLSSKAHQDKRRTGESRDRESRRSSKSTIQDEPTTSSNKTLRSARHHLDGDSGRLVQKEPAPARKESPRGKSIGPGHRKGSRRKAEGGHLRQLRSTAHKSRSGLIRKGDS</sequence>
<feature type="compositionally biased region" description="Basic and acidic residues" evidence="1">
    <location>
        <begin position="245"/>
        <end position="254"/>
    </location>
</feature>